<evidence type="ECO:0000256" key="4">
    <source>
        <dbReference type="SAM" id="MobiDB-lite"/>
    </source>
</evidence>
<organism evidence="7 8">
    <name type="scientific">Roseateles flavus</name>
    <dbReference type="NCBI Taxonomy" id="3149041"/>
    <lineage>
        <taxon>Bacteria</taxon>
        <taxon>Pseudomonadati</taxon>
        <taxon>Pseudomonadota</taxon>
        <taxon>Betaproteobacteria</taxon>
        <taxon>Burkholderiales</taxon>
        <taxon>Sphaerotilaceae</taxon>
        <taxon>Roseateles</taxon>
    </lineage>
</organism>
<dbReference type="InterPro" id="IPR029787">
    <property type="entry name" value="Nucleotide_cyclase"/>
</dbReference>
<feature type="domain" description="Response regulatory" evidence="5">
    <location>
        <begin position="17"/>
        <end position="132"/>
    </location>
</feature>
<feature type="modified residue" description="4-aspartylphosphate" evidence="3">
    <location>
        <position position="65"/>
    </location>
</feature>
<keyword evidence="3" id="KW-0597">Phosphoprotein</keyword>
<dbReference type="Gene3D" id="3.30.70.270">
    <property type="match status" value="1"/>
</dbReference>
<dbReference type="InterPro" id="IPR050469">
    <property type="entry name" value="Diguanylate_Cyclase"/>
</dbReference>
<dbReference type="Proteomes" id="UP001462640">
    <property type="component" value="Unassembled WGS sequence"/>
</dbReference>
<dbReference type="RefSeq" id="WP_347605949.1">
    <property type="nucleotide sequence ID" value="NZ_JBDPZC010000001.1"/>
</dbReference>
<comment type="caution">
    <text evidence="7">The sequence shown here is derived from an EMBL/GenBank/DDBJ whole genome shotgun (WGS) entry which is preliminary data.</text>
</comment>
<dbReference type="EC" id="2.7.7.65" evidence="1"/>
<evidence type="ECO:0000259" key="6">
    <source>
        <dbReference type="PROSITE" id="PS50887"/>
    </source>
</evidence>
<keyword evidence="7" id="KW-0808">Transferase</keyword>
<feature type="domain" description="GGDEF" evidence="6">
    <location>
        <begin position="175"/>
        <end position="312"/>
    </location>
</feature>
<proteinExistence type="predicted"/>
<dbReference type="Pfam" id="PF00072">
    <property type="entry name" value="Response_reg"/>
    <property type="match status" value="1"/>
</dbReference>
<evidence type="ECO:0000256" key="3">
    <source>
        <dbReference type="PROSITE-ProRule" id="PRU00169"/>
    </source>
</evidence>
<name>A0ABV0G9M5_9BURK</name>
<dbReference type="NCBIfam" id="TIGR00254">
    <property type="entry name" value="GGDEF"/>
    <property type="match status" value="1"/>
</dbReference>
<evidence type="ECO:0000313" key="8">
    <source>
        <dbReference type="Proteomes" id="UP001462640"/>
    </source>
</evidence>
<dbReference type="InterPro" id="IPR000160">
    <property type="entry name" value="GGDEF_dom"/>
</dbReference>
<dbReference type="PROSITE" id="PS50887">
    <property type="entry name" value="GGDEF"/>
    <property type="match status" value="1"/>
</dbReference>
<dbReference type="InterPro" id="IPR001789">
    <property type="entry name" value="Sig_transdc_resp-reg_receiver"/>
</dbReference>
<dbReference type="SUPFAM" id="SSF55073">
    <property type="entry name" value="Nucleotide cyclase"/>
    <property type="match status" value="1"/>
</dbReference>
<feature type="compositionally biased region" description="Low complexity" evidence="4">
    <location>
        <begin position="327"/>
        <end position="341"/>
    </location>
</feature>
<protein>
    <recommendedName>
        <fullName evidence="1">diguanylate cyclase</fullName>
        <ecNumber evidence="1">2.7.7.65</ecNumber>
    </recommendedName>
</protein>
<dbReference type="PANTHER" id="PTHR45138">
    <property type="entry name" value="REGULATORY COMPONENTS OF SENSORY TRANSDUCTION SYSTEM"/>
    <property type="match status" value="1"/>
</dbReference>
<comment type="catalytic activity">
    <reaction evidence="2">
        <text>2 GTP = 3',3'-c-di-GMP + 2 diphosphate</text>
        <dbReference type="Rhea" id="RHEA:24898"/>
        <dbReference type="ChEBI" id="CHEBI:33019"/>
        <dbReference type="ChEBI" id="CHEBI:37565"/>
        <dbReference type="ChEBI" id="CHEBI:58805"/>
        <dbReference type="EC" id="2.7.7.65"/>
    </reaction>
</comment>
<keyword evidence="7" id="KW-0548">Nucleotidyltransferase</keyword>
<dbReference type="GO" id="GO:0052621">
    <property type="term" value="F:diguanylate cyclase activity"/>
    <property type="evidence" value="ECO:0007669"/>
    <property type="project" value="UniProtKB-EC"/>
</dbReference>
<accession>A0ABV0G9M5</accession>
<dbReference type="SMART" id="SM00448">
    <property type="entry name" value="REC"/>
    <property type="match status" value="1"/>
</dbReference>
<evidence type="ECO:0000259" key="5">
    <source>
        <dbReference type="PROSITE" id="PS50110"/>
    </source>
</evidence>
<reference evidence="7 8" key="1">
    <citation type="submission" date="2024-05" db="EMBL/GenBank/DDBJ databases">
        <title>Roseateles sp. 2.12 16S ribosomal RNA gene Genome sequencing and assembly.</title>
        <authorList>
            <person name="Woo H."/>
        </authorList>
    </citation>
    <scope>NUCLEOTIDE SEQUENCE [LARGE SCALE GENOMIC DNA]</scope>
    <source>
        <strain evidence="7 8">2.12</strain>
    </source>
</reference>
<dbReference type="PANTHER" id="PTHR45138:SF9">
    <property type="entry name" value="DIGUANYLATE CYCLASE DGCM-RELATED"/>
    <property type="match status" value="1"/>
</dbReference>
<dbReference type="SUPFAM" id="SSF52172">
    <property type="entry name" value="CheY-like"/>
    <property type="match status" value="1"/>
</dbReference>
<dbReference type="CDD" id="cd01949">
    <property type="entry name" value="GGDEF"/>
    <property type="match status" value="1"/>
</dbReference>
<dbReference type="Gene3D" id="3.40.50.2300">
    <property type="match status" value="1"/>
</dbReference>
<keyword evidence="8" id="KW-1185">Reference proteome</keyword>
<dbReference type="Pfam" id="PF00990">
    <property type="entry name" value="GGDEF"/>
    <property type="match status" value="1"/>
</dbReference>
<dbReference type="SMART" id="SM00267">
    <property type="entry name" value="GGDEF"/>
    <property type="match status" value="1"/>
</dbReference>
<evidence type="ECO:0000313" key="7">
    <source>
        <dbReference type="EMBL" id="MEO3711758.1"/>
    </source>
</evidence>
<dbReference type="PROSITE" id="PS50110">
    <property type="entry name" value="RESPONSE_REGULATORY"/>
    <property type="match status" value="1"/>
</dbReference>
<dbReference type="InterPro" id="IPR011006">
    <property type="entry name" value="CheY-like_superfamily"/>
</dbReference>
<evidence type="ECO:0000256" key="1">
    <source>
        <dbReference type="ARBA" id="ARBA00012528"/>
    </source>
</evidence>
<gene>
    <name evidence="7" type="ORF">ABDJ40_03155</name>
</gene>
<dbReference type="InterPro" id="IPR043128">
    <property type="entry name" value="Rev_trsase/Diguanyl_cyclase"/>
</dbReference>
<evidence type="ECO:0000256" key="2">
    <source>
        <dbReference type="ARBA" id="ARBA00034247"/>
    </source>
</evidence>
<dbReference type="EMBL" id="JBDPZC010000001">
    <property type="protein sequence ID" value="MEO3711758.1"/>
    <property type="molecule type" value="Genomic_DNA"/>
</dbReference>
<feature type="region of interest" description="Disordered" evidence="4">
    <location>
        <begin position="315"/>
        <end position="341"/>
    </location>
</feature>
<sequence length="341" mass="37103">MTERLFDFKLPLDRKPRLLLVDDLPLNIQALHQVFAADCQVLMATSGEQALALCARQQPDLILLDLMMPGMDGFEVCRRIKADPALVDIPVIFLTADQDEATEERGLECGAVDFVTKPFRPSVMRSRVKTHLTLKFQTDLLRQQALIDGLTGLYNRRFFDTRAQAELQRAQRNGSSLALMLVDVDFFKRYNDHYGHLAGDDALRAVATALRGQLRRPGDLAFRYGGEEFAVLLAETGLEGARLVAQALEAAVRALAMPHARSEAAPVLSVSIGGVCSTAAQDLTLADWMLQADQQLYLAKAQGRARALVEPLAAPGTGDGRGLSLRPASPAGHAASASDGR</sequence>